<dbReference type="GO" id="GO:0003677">
    <property type="term" value="F:DNA binding"/>
    <property type="evidence" value="ECO:0007669"/>
    <property type="project" value="UniProtKB-KW"/>
</dbReference>
<evidence type="ECO:0000256" key="1">
    <source>
        <dbReference type="ARBA" id="ARBA00023015"/>
    </source>
</evidence>
<organism evidence="5 6">
    <name type="scientific">Salinisphaera orenii MK-B5</name>
    <dbReference type="NCBI Taxonomy" id="856730"/>
    <lineage>
        <taxon>Bacteria</taxon>
        <taxon>Pseudomonadati</taxon>
        <taxon>Pseudomonadota</taxon>
        <taxon>Gammaproteobacteria</taxon>
        <taxon>Salinisphaerales</taxon>
        <taxon>Salinisphaeraceae</taxon>
        <taxon>Salinisphaera</taxon>
    </lineage>
</organism>
<dbReference type="InterPro" id="IPR036390">
    <property type="entry name" value="WH_DNA-bd_sf"/>
</dbReference>
<evidence type="ECO:0000313" key="5">
    <source>
        <dbReference type="EMBL" id="ROO27605.1"/>
    </source>
</evidence>
<dbReference type="Gene3D" id="1.20.120.530">
    <property type="entry name" value="GntR ligand-binding domain-like"/>
    <property type="match status" value="1"/>
</dbReference>
<evidence type="ECO:0000256" key="2">
    <source>
        <dbReference type="ARBA" id="ARBA00023125"/>
    </source>
</evidence>
<dbReference type="Pfam" id="PF07729">
    <property type="entry name" value="FCD"/>
    <property type="match status" value="1"/>
</dbReference>
<evidence type="ECO:0000313" key="6">
    <source>
        <dbReference type="Proteomes" id="UP000283993"/>
    </source>
</evidence>
<protein>
    <submittedName>
        <fullName evidence="5">GntR family transcriptional regulator</fullName>
    </submittedName>
</protein>
<dbReference type="InterPro" id="IPR011711">
    <property type="entry name" value="GntR_C"/>
</dbReference>
<dbReference type="EMBL" id="AYKH01000012">
    <property type="protein sequence ID" value="ROO27605.1"/>
    <property type="molecule type" value="Genomic_DNA"/>
</dbReference>
<gene>
    <name evidence="5" type="ORF">SAOR_07025</name>
</gene>
<keyword evidence="2" id="KW-0238">DNA-binding</keyword>
<dbReference type="GO" id="GO:0003700">
    <property type="term" value="F:DNA-binding transcription factor activity"/>
    <property type="evidence" value="ECO:0007669"/>
    <property type="project" value="InterPro"/>
</dbReference>
<dbReference type="SUPFAM" id="SSF48008">
    <property type="entry name" value="GntR ligand-binding domain-like"/>
    <property type="match status" value="1"/>
</dbReference>
<dbReference type="PANTHER" id="PTHR43537:SF49">
    <property type="entry name" value="TRANSCRIPTIONAL REGULATORY PROTEIN"/>
    <property type="match status" value="1"/>
</dbReference>
<dbReference type="InterPro" id="IPR008920">
    <property type="entry name" value="TF_FadR/GntR_C"/>
</dbReference>
<proteinExistence type="predicted"/>
<feature type="domain" description="HTH gntR-type" evidence="4">
    <location>
        <begin position="1"/>
        <end position="68"/>
    </location>
</feature>
<dbReference type="Pfam" id="PF00392">
    <property type="entry name" value="GntR"/>
    <property type="match status" value="1"/>
</dbReference>
<dbReference type="SUPFAM" id="SSF46785">
    <property type="entry name" value="Winged helix' DNA-binding domain"/>
    <property type="match status" value="1"/>
</dbReference>
<dbReference type="RefSeq" id="WP_123630798.1">
    <property type="nucleotide sequence ID" value="NZ_AYKH01000012.1"/>
</dbReference>
<reference evidence="5 6" key="1">
    <citation type="submission" date="2013-10" db="EMBL/GenBank/DDBJ databases">
        <title>Salinisphaera orenii MK-B5 Genome Sequencing.</title>
        <authorList>
            <person name="Lai Q."/>
            <person name="Li C."/>
            <person name="Shao Z."/>
        </authorList>
    </citation>
    <scope>NUCLEOTIDE SEQUENCE [LARGE SCALE GENOMIC DNA]</scope>
    <source>
        <strain evidence="5 6">MK-B5</strain>
    </source>
</reference>
<keyword evidence="3" id="KW-0804">Transcription</keyword>
<dbReference type="InterPro" id="IPR036388">
    <property type="entry name" value="WH-like_DNA-bd_sf"/>
</dbReference>
<keyword evidence="6" id="KW-1185">Reference proteome</keyword>
<dbReference type="Gene3D" id="1.10.10.10">
    <property type="entry name" value="Winged helix-like DNA-binding domain superfamily/Winged helix DNA-binding domain"/>
    <property type="match status" value="1"/>
</dbReference>
<evidence type="ECO:0000259" key="4">
    <source>
        <dbReference type="PROSITE" id="PS50949"/>
    </source>
</evidence>
<dbReference type="AlphaFoldDB" id="A0A423PPR7"/>
<dbReference type="InterPro" id="IPR000524">
    <property type="entry name" value="Tscrpt_reg_HTH_GntR"/>
</dbReference>
<keyword evidence="1" id="KW-0805">Transcription regulation</keyword>
<sequence length="239" mass="26556">MQQRIKAVLRLREMILDGELAAGSRLSEPMLAELIQVSRTPVRVALVQLEHEGLLELLPGGGYRIRVFAEKDIFDAIELRGTYEGLCARYAAESGASALELERLAGHIAGIDEVLESDQLSEGDFLRYMEINQQLHDCVIDMAHSPMLAEAMNRIVTLPFASPSAFVLVHAEIPESRHVLTIAQHQHHSLYEAIADGEGSRAEAIAREHARSAKRNLQIVLRQQDAMDRVPGLQLIKRG</sequence>
<name>A0A423PPR7_9GAMM</name>
<evidence type="ECO:0000256" key="3">
    <source>
        <dbReference type="ARBA" id="ARBA00023163"/>
    </source>
</evidence>
<dbReference type="PROSITE" id="PS50949">
    <property type="entry name" value="HTH_GNTR"/>
    <property type="match status" value="1"/>
</dbReference>
<dbReference type="SMART" id="SM00895">
    <property type="entry name" value="FCD"/>
    <property type="match status" value="1"/>
</dbReference>
<dbReference type="PANTHER" id="PTHR43537">
    <property type="entry name" value="TRANSCRIPTIONAL REGULATOR, GNTR FAMILY"/>
    <property type="match status" value="1"/>
</dbReference>
<dbReference type="SMART" id="SM00345">
    <property type="entry name" value="HTH_GNTR"/>
    <property type="match status" value="1"/>
</dbReference>
<accession>A0A423PPR7</accession>
<dbReference type="Proteomes" id="UP000283993">
    <property type="component" value="Unassembled WGS sequence"/>
</dbReference>
<comment type="caution">
    <text evidence="5">The sequence shown here is derived from an EMBL/GenBank/DDBJ whole genome shotgun (WGS) entry which is preliminary data.</text>
</comment>